<reference evidence="3" key="1">
    <citation type="submission" date="2018-02" db="EMBL/GenBank/DDBJ databases">
        <authorList>
            <person name="Vasarhelyi B.M."/>
            <person name="Deshmukh S."/>
            <person name="Balint B."/>
            <person name="Kukolya J."/>
        </authorList>
    </citation>
    <scope>NUCLEOTIDE SEQUENCE</scope>
    <source>
        <strain evidence="3">KB22</strain>
    </source>
</reference>
<evidence type="ECO:0000313" key="3">
    <source>
        <dbReference type="EMBL" id="MBE8714569.1"/>
    </source>
</evidence>
<evidence type="ECO:0000256" key="2">
    <source>
        <dbReference type="HAMAP-Rule" id="MF_00795"/>
    </source>
</evidence>
<dbReference type="GO" id="GO:0005507">
    <property type="term" value="F:copper ion binding"/>
    <property type="evidence" value="ECO:0007669"/>
    <property type="project" value="TreeGrafter"/>
</dbReference>
<comment type="similarity">
    <text evidence="1 2">Belongs to the CutC family.</text>
</comment>
<dbReference type="AlphaFoldDB" id="A0A928YR32"/>
<comment type="subcellular location">
    <subcellularLocation>
        <location evidence="2">Cytoplasm</location>
    </subcellularLocation>
</comment>
<gene>
    <name evidence="2" type="primary">cutC</name>
    <name evidence="3" type="ORF">C4F49_12845</name>
</gene>
<name>A0A928YR32_9SPHI</name>
<comment type="caution">
    <text evidence="2">Once thought to be involved in copper homeostasis, experiments in E.coli have shown this is not the case.</text>
</comment>
<dbReference type="SUPFAM" id="SSF110395">
    <property type="entry name" value="CutC-like"/>
    <property type="match status" value="1"/>
</dbReference>
<dbReference type="FunFam" id="3.20.20.380:FF:000001">
    <property type="entry name" value="Copper homeostasis protein CutC"/>
    <property type="match status" value="1"/>
</dbReference>
<dbReference type="RefSeq" id="WP_196936175.1">
    <property type="nucleotide sequence ID" value="NZ_MU158698.1"/>
</dbReference>
<keyword evidence="2" id="KW-0963">Cytoplasm</keyword>
<accession>A0A928YR32</accession>
<dbReference type="Pfam" id="PF03932">
    <property type="entry name" value="CutC"/>
    <property type="match status" value="1"/>
</dbReference>
<organism evidence="3 4">
    <name type="scientific">Sphingobacterium hungaricum</name>
    <dbReference type="NCBI Taxonomy" id="2082723"/>
    <lineage>
        <taxon>Bacteria</taxon>
        <taxon>Pseudomonadati</taxon>
        <taxon>Bacteroidota</taxon>
        <taxon>Sphingobacteriia</taxon>
        <taxon>Sphingobacteriales</taxon>
        <taxon>Sphingobacteriaceae</taxon>
        <taxon>Sphingobacterium</taxon>
    </lineage>
</organism>
<evidence type="ECO:0000256" key="1">
    <source>
        <dbReference type="ARBA" id="ARBA00007768"/>
    </source>
</evidence>
<proteinExistence type="inferred from homology"/>
<evidence type="ECO:0000313" key="4">
    <source>
        <dbReference type="Proteomes" id="UP000616201"/>
    </source>
</evidence>
<dbReference type="HAMAP" id="MF_00795">
    <property type="entry name" value="CutC"/>
    <property type="match status" value="1"/>
</dbReference>
<dbReference type="Proteomes" id="UP000616201">
    <property type="component" value="Unassembled WGS sequence"/>
</dbReference>
<dbReference type="Gene3D" id="3.20.20.380">
    <property type="entry name" value="Copper homeostasis (CutC) domain"/>
    <property type="match status" value="1"/>
</dbReference>
<protein>
    <recommendedName>
        <fullName evidence="2">PF03932 family protein CutC</fullName>
    </recommendedName>
</protein>
<comment type="caution">
    <text evidence="3">The sequence shown here is derived from an EMBL/GenBank/DDBJ whole genome shotgun (WGS) entry which is preliminary data.</text>
</comment>
<dbReference type="GO" id="GO:0005737">
    <property type="term" value="C:cytoplasm"/>
    <property type="evidence" value="ECO:0007669"/>
    <property type="project" value="UniProtKB-SubCell"/>
</dbReference>
<dbReference type="PANTHER" id="PTHR12598:SF0">
    <property type="entry name" value="COPPER HOMEOSTASIS PROTEIN CUTC HOMOLOG"/>
    <property type="match status" value="1"/>
</dbReference>
<sequence>MDKKINGIQLEICANSLASALIAQEAGASRIELCTNLENGGTTPSYGQIKLVKEKLHIGVNVLIRPRGGDFVYDESEWEAIKEDVLFCKELKCESIVFGALLPDGNVDLEKMEEIISLASPMKVVFHRAFDKCLDAEKALEEVISLGCIRILTSGLADTALEGKNRLQTLQQQSNGRIEIMPGAGVNNENILEILHHTGCTSIHASAKETISSSMTYDQPHVSDMNETTFRTSKKKVEELVHLLKNS</sequence>
<dbReference type="PANTHER" id="PTHR12598">
    <property type="entry name" value="COPPER HOMEOSTASIS PROTEIN CUTC"/>
    <property type="match status" value="1"/>
</dbReference>
<dbReference type="InterPro" id="IPR036822">
    <property type="entry name" value="CutC-like_dom_sf"/>
</dbReference>
<keyword evidence="4" id="KW-1185">Reference proteome</keyword>
<dbReference type="EMBL" id="PRDK01000006">
    <property type="protein sequence ID" value="MBE8714569.1"/>
    <property type="molecule type" value="Genomic_DNA"/>
</dbReference>
<dbReference type="InterPro" id="IPR005627">
    <property type="entry name" value="CutC-like"/>
</dbReference>